<keyword evidence="2" id="KW-1185">Reference proteome</keyword>
<evidence type="ECO:0000313" key="1">
    <source>
        <dbReference type="EMBL" id="KAF2472840.1"/>
    </source>
</evidence>
<evidence type="ECO:0000313" key="2">
    <source>
        <dbReference type="Proteomes" id="UP000799755"/>
    </source>
</evidence>
<dbReference type="Proteomes" id="UP000799755">
    <property type="component" value="Unassembled WGS sequence"/>
</dbReference>
<organism evidence="1 2">
    <name type="scientific">Lindgomyces ingoldianus</name>
    <dbReference type="NCBI Taxonomy" id="673940"/>
    <lineage>
        <taxon>Eukaryota</taxon>
        <taxon>Fungi</taxon>
        <taxon>Dikarya</taxon>
        <taxon>Ascomycota</taxon>
        <taxon>Pezizomycotina</taxon>
        <taxon>Dothideomycetes</taxon>
        <taxon>Pleosporomycetidae</taxon>
        <taxon>Pleosporales</taxon>
        <taxon>Lindgomycetaceae</taxon>
        <taxon>Lindgomyces</taxon>
    </lineage>
</organism>
<comment type="caution">
    <text evidence="1">The sequence shown here is derived from an EMBL/GenBank/DDBJ whole genome shotgun (WGS) entry which is preliminary data.</text>
</comment>
<proteinExistence type="predicted"/>
<protein>
    <submittedName>
        <fullName evidence="1">Uncharacterized protein</fullName>
    </submittedName>
</protein>
<reference evidence="1" key="1">
    <citation type="journal article" date="2020" name="Stud. Mycol.">
        <title>101 Dothideomycetes genomes: a test case for predicting lifestyles and emergence of pathogens.</title>
        <authorList>
            <person name="Haridas S."/>
            <person name="Albert R."/>
            <person name="Binder M."/>
            <person name="Bloem J."/>
            <person name="Labutti K."/>
            <person name="Salamov A."/>
            <person name="Andreopoulos B."/>
            <person name="Baker S."/>
            <person name="Barry K."/>
            <person name="Bills G."/>
            <person name="Bluhm B."/>
            <person name="Cannon C."/>
            <person name="Castanera R."/>
            <person name="Culley D."/>
            <person name="Daum C."/>
            <person name="Ezra D."/>
            <person name="Gonzalez J."/>
            <person name="Henrissat B."/>
            <person name="Kuo A."/>
            <person name="Liang C."/>
            <person name="Lipzen A."/>
            <person name="Lutzoni F."/>
            <person name="Magnuson J."/>
            <person name="Mondo S."/>
            <person name="Nolan M."/>
            <person name="Ohm R."/>
            <person name="Pangilinan J."/>
            <person name="Park H.-J."/>
            <person name="Ramirez L."/>
            <person name="Alfaro M."/>
            <person name="Sun H."/>
            <person name="Tritt A."/>
            <person name="Yoshinaga Y."/>
            <person name="Zwiers L.-H."/>
            <person name="Turgeon B."/>
            <person name="Goodwin S."/>
            <person name="Spatafora J."/>
            <person name="Crous P."/>
            <person name="Grigoriev I."/>
        </authorList>
    </citation>
    <scope>NUCLEOTIDE SEQUENCE</scope>
    <source>
        <strain evidence="1">ATCC 200398</strain>
    </source>
</reference>
<name>A0ACB6R223_9PLEO</name>
<dbReference type="EMBL" id="MU003501">
    <property type="protein sequence ID" value="KAF2472840.1"/>
    <property type="molecule type" value="Genomic_DNA"/>
</dbReference>
<accession>A0ACB6R223</accession>
<gene>
    <name evidence="1" type="ORF">BDR25DRAFT_353153</name>
</gene>
<sequence length="483" mass="54332">MIVDSRMNNFKPDQRLCLCFLYWGLPLRDKFWGSAEARREHGREQGQGMCAVMGNMTATHNGLPPQDLNLDPNVELPQGRMATWQAPQGLKSLALQLVYSRSLETSLKPMNSKSSTSFTVHARLQPSLYFRTSVSSLDLVVLAHYSMIKPMATHSDSPGQSHNVGSWLEFKENNLNAHSSTETLPPGDLTVAITLNCIPATWVVILGRELALIGHERRSPGRWNLWYFFRLPRCLSAYMRVNGSHVQLAGAVRQNTMLRNLPPGDKRVQPSLMCGSVTFEQAIERLLHPLPCQSYIIHHGRWFCRRQGQRTAFLLIHLPAHANIIDDAQLRRFLQRFPNRPETGSDETQQLNTLLDPQEYKEHTNDDPGFPEGLQSAQIAMQKQINWRIVQGQPRDMGMGSGSSGSGEVDHTKEVKIHVQALPNELTEVDLPASHSRRSSRARNEAMEENDESVPGGKRKGVAIKQTSRHLSAQHIEISILSN</sequence>